<feature type="compositionally biased region" description="Polar residues" evidence="2">
    <location>
        <begin position="275"/>
        <end position="289"/>
    </location>
</feature>
<evidence type="ECO:0000313" key="3">
    <source>
        <dbReference type="EMBL" id="RDE24687.1"/>
    </source>
</evidence>
<dbReference type="Pfam" id="PF19268">
    <property type="entry name" value="CIS_TMP"/>
    <property type="match status" value="1"/>
</dbReference>
<feature type="coiled-coil region" evidence="1">
    <location>
        <begin position="40"/>
        <end position="67"/>
    </location>
</feature>
<keyword evidence="4" id="KW-1185">Reference proteome</keyword>
<dbReference type="EMBL" id="QQOH01000001">
    <property type="protein sequence ID" value="RDE24687.1"/>
    <property type="molecule type" value="Genomic_DNA"/>
</dbReference>
<proteinExistence type="predicted"/>
<dbReference type="AlphaFoldDB" id="A0A369WSN6"/>
<evidence type="ECO:0000313" key="4">
    <source>
        <dbReference type="Proteomes" id="UP000253769"/>
    </source>
</evidence>
<sequence>MQQSSNAIGDCLDLMFDEFLSKTASPPDQWFHLSKLELDLRLTSEQLTDQQQLLETLRQQLPSLLDQQLSNSLAQAIQPGWDSETGSEWLLPNDQTFNEAQLLNKYQRSFESLLGYLLQGRLPWYQSEEDQSDCDWQSLLSDNDSLDSLLERLVDFDAWARLLAQLQLGQHPSAWLKTRAVAGHSAPTIELLRSLQRLTDKRELFSSQQGALIMTAVAVPDNLPGPRNSLTPLAVGIVEQIQQQLGMTPSQRQLLKAKLERYGLLSAPSDKRADNQPTSLDRSPKTSPKQSHHPPDQPGEANSFRIDLAGLILLSPYLPRLFERINWLDQDHQLQPQQVSTAAKALIYLASGEQSLPDHQLAWIKVLLGLDPEGLLQLDDHPLEPDLIDELELLLRSLLSHWRALKNTSTDGLRQAFLGRQGLLQPQDRHWQLTIERQGHDVLIDQLPFSIETVKLLWMPQPIRVSW</sequence>
<name>A0A369WSN6_9GAMM</name>
<evidence type="ECO:0000256" key="2">
    <source>
        <dbReference type="SAM" id="MobiDB-lite"/>
    </source>
</evidence>
<keyword evidence="1" id="KW-0175">Coiled coil</keyword>
<gene>
    <name evidence="3" type="ORF">DV711_03600</name>
</gene>
<feature type="region of interest" description="Disordered" evidence="2">
    <location>
        <begin position="266"/>
        <end position="301"/>
    </location>
</feature>
<dbReference type="InterPro" id="IPR045538">
    <property type="entry name" value="CIS_TMP"/>
</dbReference>
<accession>A0A369WSN6</accession>
<dbReference type="Proteomes" id="UP000253769">
    <property type="component" value="Unassembled WGS sequence"/>
</dbReference>
<reference evidence="3 4" key="1">
    <citation type="submission" date="2018-07" db="EMBL/GenBank/DDBJ databases">
        <title>Motiliproteus coralliicola sp. nov., a bacterium isolated from Coral.</title>
        <authorList>
            <person name="Wang G."/>
        </authorList>
    </citation>
    <scope>NUCLEOTIDE SEQUENCE [LARGE SCALE GENOMIC DNA]</scope>
    <source>
        <strain evidence="3 4">C34</strain>
    </source>
</reference>
<organism evidence="3 4">
    <name type="scientific">Motiliproteus coralliicola</name>
    <dbReference type="NCBI Taxonomy" id="2283196"/>
    <lineage>
        <taxon>Bacteria</taxon>
        <taxon>Pseudomonadati</taxon>
        <taxon>Pseudomonadota</taxon>
        <taxon>Gammaproteobacteria</taxon>
        <taxon>Oceanospirillales</taxon>
        <taxon>Oceanospirillaceae</taxon>
        <taxon>Motiliproteus</taxon>
    </lineage>
</organism>
<protein>
    <submittedName>
        <fullName evidence="3">Uncharacterized protein</fullName>
    </submittedName>
</protein>
<comment type="caution">
    <text evidence="3">The sequence shown here is derived from an EMBL/GenBank/DDBJ whole genome shotgun (WGS) entry which is preliminary data.</text>
</comment>
<evidence type="ECO:0000256" key="1">
    <source>
        <dbReference type="SAM" id="Coils"/>
    </source>
</evidence>